<dbReference type="AlphaFoldDB" id="A0A1H4IIE0"/>
<evidence type="ECO:0000256" key="1">
    <source>
        <dbReference type="ARBA" id="ARBA00022679"/>
    </source>
</evidence>
<dbReference type="OrthoDB" id="9797653at2"/>
<dbReference type="Pfam" id="PF02515">
    <property type="entry name" value="CoA_transf_3"/>
    <property type="match status" value="1"/>
</dbReference>
<proteinExistence type="predicted"/>
<accession>A0A1H4IIE0</accession>
<dbReference type="Proteomes" id="UP000183561">
    <property type="component" value="Unassembled WGS sequence"/>
</dbReference>
<organism evidence="2 3">
    <name type="scientific">Rhodococcus koreensis</name>
    <dbReference type="NCBI Taxonomy" id="99653"/>
    <lineage>
        <taxon>Bacteria</taxon>
        <taxon>Bacillati</taxon>
        <taxon>Actinomycetota</taxon>
        <taxon>Actinomycetes</taxon>
        <taxon>Mycobacteriales</taxon>
        <taxon>Nocardiaceae</taxon>
        <taxon>Rhodococcus</taxon>
    </lineage>
</organism>
<dbReference type="InterPro" id="IPR003673">
    <property type="entry name" value="CoA-Trfase_fam_III"/>
</dbReference>
<gene>
    <name evidence="2" type="ORF">SAMN04490239_0828</name>
</gene>
<sequence length="428" mass="45974">MTQTVSTTTIPTTQAKQENLPLTGVTVVALEHAVAVPIATRQLADLGARVIKVERIDGGDFARGYDAAVAGEMSSVFLWTGRGKESLALDLKSPEGRQIMLELLASADVFMQNMSPGAVERLGLGADELTHHNPRLIVVSNSGYGTPGPYAGKRAYDALVQAESGAVAVTGTKDLMVKPGFSAADVASGMYMTSAAMMGLFQRERTGSGTVVDVAMIDAMTDFIANHIYYAQHHGSPAERISLGHPSLVPYGEYATQDTPVVIGIQNDREWARFAEHVMGRRDLVSDQRYATNVARAGRRDEVDALVADTCRRLTAGELTELLDQIGIACARVNDLAVVAEHPQLVERGRWVETPTPVGPVPTLRQVITERGKEYPVRPVPALGQHSRQLLAELGHDEKKIDDFLRRGIVATADADLFAGASAPAGDR</sequence>
<protein>
    <submittedName>
        <fullName evidence="2">Crotonobetainyl-CoA:carnitine CoA-transferase CaiB</fullName>
    </submittedName>
</protein>
<dbReference type="GO" id="GO:0008410">
    <property type="term" value="F:CoA-transferase activity"/>
    <property type="evidence" value="ECO:0007669"/>
    <property type="project" value="TreeGrafter"/>
</dbReference>
<dbReference type="Gene3D" id="3.30.1540.10">
    <property type="entry name" value="formyl-coa transferase, domain 3"/>
    <property type="match status" value="1"/>
</dbReference>
<dbReference type="PANTHER" id="PTHR48207:SF3">
    <property type="entry name" value="SUCCINATE--HYDROXYMETHYLGLUTARATE COA-TRANSFERASE"/>
    <property type="match status" value="1"/>
</dbReference>
<name>A0A1H4IIE0_9NOCA</name>
<dbReference type="EMBL" id="FNSV01000004">
    <property type="protein sequence ID" value="SEB33851.1"/>
    <property type="molecule type" value="Genomic_DNA"/>
</dbReference>
<dbReference type="InterPro" id="IPR044855">
    <property type="entry name" value="CoA-Trfase_III_dom3_sf"/>
</dbReference>
<evidence type="ECO:0000313" key="3">
    <source>
        <dbReference type="Proteomes" id="UP000183561"/>
    </source>
</evidence>
<evidence type="ECO:0000313" key="2">
    <source>
        <dbReference type="EMBL" id="SEB33851.1"/>
    </source>
</evidence>
<reference evidence="3" key="1">
    <citation type="submission" date="2016-10" db="EMBL/GenBank/DDBJ databases">
        <authorList>
            <person name="Varghese N."/>
            <person name="Submissions S."/>
        </authorList>
    </citation>
    <scope>NUCLEOTIDE SEQUENCE [LARGE SCALE GENOMIC DNA]</scope>
    <source>
        <strain evidence="3">DSM 44498</strain>
    </source>
</reference>
<dbReference type="PANTHER" id="PTHR48207">
    <property type="entry name" value="SUCCINATE--HYDROXYMETHYLGLUTARATE COA-TRANSFERASE"/>
    <property type="match status" value="1"/>
</dbReference>
<dbReference type="InterPro" id="IPR023606">
    <property type="entry name" value="CoA-Trfase_III_dom_1_sf"/>
</dbReference>
<keyword evidence="3" id="KW-1185">Reference proteome</keyword>
<dbReference type="RefSeq" id="WP_072949398.1">
    <property type="nucleotide sequence ID" value="NZ_FNSV01000004.1"/>
</dbReference>
<dbReference type="Gene3D" id="3.40.50.10540">
    <property type="entry name" value="Crotonobetainyl-coa:carnitine coa-transferase, domain 1"/>
    <property type="match status" value="1"/>
</dbReference>
<dbReference type="InterPro" id="IPR050483">
    <property type="entry name" value="CoA-transferase_III_domain"/>
</dbReference>
<dbReference type="SUPFAM" id="SSF89796">
    <property type="entry name" value="CoA-transferase family III (CaiB/BaiF)"/>
    <property type="match status" value="1"/>
</dbReference>
<keyword evidence="1 2" id="KW-0808">Transferase</keyword>